<evidence type="ECO:0000313" key="2">
    <source>
        <dbReference type="Proteomes" id="UP000239290"/>
    </source>
</evidence>
<comment type="caution">
    <text evidence="1">The sequence shown here is derived from an EMBL/GenBank/DDBJ whole genome shotgun (WGS) entry which is preliminary data.</text>
</comment>
<accession>A0A2S8ICU7</accession>
<evidence type="ECO:0000313" key="1">
    <source>
        <dbReference type="EMBL" id="PQP12597.1"/>
    </source>
</evidence>
<dbReference type="Gene3D" id="2.50.20.10">
    <property type="entry name" value="Lipoprotein localisation LolA/LolB/LppX"/>
    <property type="match status" value="1"/>
</dbReference>
<name>A0A2S8ICU7_RHOOP</name>
<dbReference type="EMBL" id="PUIO01000106">
    <property type="protein sequence ID" value="PQP12597.1"/>
    <property type="molecule type" value="Genomic_DNA"/>
</dbReference>
<dbReference type="Proteomes" id="UP000239290">
    <property type="component" value="Unassembled WGS sequence"/>
</dbReference>
<dbReference type="AlphaFoldDB" id="A0A2S8ICU7"/>
<protein>
    <submittedName>
        <fullName evidence="1">Uncharacterized protein</fullName>
    </submittedName>
</protein>
<proteinExistence type="predicted"/>
<gene>
    <name evidence="1" type="ORF">C5613_42755</name>
</gene>
<organism evidence="1 2">
    <name type="scientific">Rhodococcus opacus</name>
    <name type="common">Nocardia opaca</name>
    <dbReference type="NCBI Taxonomy" id="37919"/>
    <lineage>
        <taxon>Bacteria</taxon>
        <taxon>Bacillati</taxon>
        <taxon>Actinomycetota</taxon>
        <taxon>Actinomycetes</taxon>
        <taxon>Mycobacteriales</taxon>
        <taxon>Nocardiaceae</taxon>
        <taxon>Rhodococcus</taxon>
    </lineage>
</organism>
<reference evidence="2" key="1">
    <citation type="submission" date="2018-02" db="EMBL/GenBank/DDBJ databases">
        <title>Draft genome sequencing of Rhodococcus opacus KU647198.</title>
        <authorList>
            <person name="Zheng B.-X."/>
        </authorList>
    </citation>
    <scope>NUCLEOTIDE SEQUENCE [LARGE SCALE GENOMIC DNA]</scope>
    <source>
        <strain evidence="2">04-OD7</strain>
    </source>
</reference>
<sequence length="159" mass="18205">MTGDGCRVWRHGDRLRVERGDGRPIFTTDGTRAWDFTADSERPRTRPADRVHYLGRNQFLLRRRSAADWSGDDFTRPAGPVEETDFAGRRCWTVELAPPPNKPHPLRIWVDIESGQMLGYRSEQVGEGAQFVDLIVGEVLDDRLSRGMGRCTHRRSISR</sequence>